<evidence type="ECO:0000313" key="5">
    <source>
        <dbReference type="Proteomes" id="UP000473278"/>
    </source>
</evidence>
<accession>A0A6M1TCS1</accession>
<reference evidence="4 5" key="1">
    <citation type="submission" date="2020-02" db="EMBL/GenBank/DDBJ databases">
        <title>Balneolaceae bacterium YR4-1, complete genome.</title>
        <authorList>
            <person name="Li Y."/>
            <person name="Wu S."/>
        </authorList>
    </citation>
    <scope>NUCLEOTIDE SEQUENCE [LARGE SCALE GENOMIC DNA]</scope>
    <source>
        <strain evidence="4 5">YR4-1</strain>
    </source>
</reference>
<dbReference type="SUPFAM" id="SSF53474">
    <property type="entry name" value="alpha/beta-Hydrolases"/>
    <property type="match status" value="1"/>
</dbReference>
<dbReference type="InterPro" id="IPR001375">
    <property type="entry name" value="Peptidase_S9_cat"/>
</dbReference>
<dbReference type="EMBL" id="JAALLT010000004">
    <property type="protein sequence ID" value="NGP77963.1"/>
    <property type="molecule type" value="Genomic_DNA"/>
</dbReference>
<dbReference type="Proteomes" id="UP000473278">
    <property type="component" value="Unassembled WGS sequence"/>
</dbReference>
<dbReference type="SUPFAM" id="SSF82171">
    <property type="entry name" value="DPP6 N-terminal domain-like"/>
    <property type="match status" value="1"/>
</dbReference>
<dbReference type="GO" id="GO:0006508">
    <property type="term" value="P:proteolysis"/>
    <property type="evidence" value="ECO:0007669"/>
    <property type="project" value="InterPro"/>
</dbReference>
<proteinExistence type="predicted"/>
<evidence type="ECO:0000256" key="2">
    <source>
        <dbReference type="SAM" id="SignalP"/>
    </source>
</evidence>
<dbReference type="GO" id="GO:0004252">
    <property type="term" value="F:serine-type endopeptidase activity"/>
    <property type="evidence" value="ECO:0007669"/>
    <property type="project" value="TreeGrafter"/>
</dbReference>
<dbReference type="InterPro" id="IPR029058">
    <property type="entry name" value="AB_hydrolase_fold"/>
</dbReference>
<sequence length="686" mass="76182">MNYSNFKTPLNTGRMWIFLLLALFISDAALAQQPKERLTPQHVAKTKSVGDVIMAPDGNRLAYTLTVQADPMKENKSAKRELYLMDLLSGESTPFVTTMSVSSVQFRPGNNALTFLGKRSGDNVNALYQISLEGGEPQKLFSFETSIAAYHWAPDGDHIAYMAADPSSVESSSELPYKPEIYEENLTQRRGYITNVTMSDHAPHRVALEGSIYQMKWSPNGEKIALAIAPTPLIDDYYMHQQVKIVDNHGEKVLAEVNHEGKLGQFEWSPNGNLLAMIAGADIHDPIDGRLFVVSAEGGTPNNIKPDFRGMFEHIQWANNNTLNYLASEGVWSSYGKINSDGSGMQTIVGNGGPNLGDFSRSNNATVAFVGDSPSHPSEIFLMKKGQKTPKRMTNSNDWLSNIEMGEQEVVTWTARDGKRLQGLLIHPVNATKDSTYPLVTVVHGGPESHYNNGWLTGYSQPGQVAAGKGYYVFYPNYRGSTGRGVNFAKSSQGDLAGAEFDDIVDGVDEFVEAGIAHPDKIGVTGGSYGGYATGWMATRYTDRFAAGVMFVGISNNISRWGTSDIPEELFPVHARKRIWEDYQFYLERSPIYYAGQAETPLLIMAGKEDTRVDPGQSYELYRHIKTRTDTPVRLVLYPGEGHGNTRSTARFDYNVRMMRWFDQYLKGEEQRPDTEIDVEAVDIQN</sequence>
<comment type="caution">
    <text evidence="4">The sequence shown here is derived from an EMBL/GenBank/DDBJ whole genome shotgun (WGS) entry which is preliminary data.</text>
</comment>
<dbReference type="PANTHER" id="PTHR42776:SF27">
    <property type="entry name" value="DIPEPTIDYL PEPTIDASE FAMILY MEMBER 6"/>
    <property type="match status" value="1"/>
</dbReference>
<dbReference type="PANTHER" id="PTHR42776">
    <property type="entry name" value="SERINE PEPTIDASE S9 FAMILY MEMBER"/>
    <property type="match status" value="1"/>
</dbReference>
<dbReference type="AlphaFoldDB" id="A0A6M1TCS1"/>
<feature type="signal peptide" evidence="2">
    <location>
        <begin position="1"/>
        <end position="31"/>
    </location>
</feature>
<keyword evidence="2" id="KW-0732">Signal</keyword>
<dbReference type="InterPro" id="IPR011042">
    <property type="entry name" value="6-blade_b-propeller_TolB-like"/>
</dbReference>
<feature type="domain" description="Peptidase S9 prolyl oligopeptidase catalytic" evidence="3">
    <location>
        <begin position="464"/>
        <end position="668"/>
    </location>
</feature>
<dbReference type="Gene3D" id="3.40.50.1820">
    <property type="entry name" value="alpha/beta hydrolase"/>
    <property type="match status" value="1"/>
</dbReference>
<name>A0A6M1TCS1_9BACT</name>
<dbReference type="Pfam" id="PF00326">
    <property type="entry name" value="Peptidase_S9"/>
    <property type="match status" value="1"/>
</dbReference>
<organism evidence="4 5">
    <name type="scientific">Halalkalibaculum roseum</name>
    <dbReference type="NCBI Taxonomy" id="2709311"/>
    <lineage>
        <taxon>Bacteria</taxon>
        <taxon>Pseudomonadati</taxon>
        <taxon>Balneolota</taxon>
        <taxon>Balneolia</taxon>
        <taxon>Balneolales</taxon>
        <taxon>Balneolaceae</taxon>
        <taxon>Halalkalibaculum</taxon>
    </lineage>
</organism>
<feature type="chain" id="PRO_5026895489" evidence="2">
    <location>
        <begin position="32"/>
        <end position="686"/>
    </location>
</feature>
<evidence type="ECO:0000259" key="3">
    <source>
        <dbReference type="Pfam" id="PF00326"/>
    </source>
</evidence>
<evidence type="ECO:0000313" key="4">
    <source>
        <dbReference type="EMBL" id="NGP77963.1"/>
    </source>
</evidence>
<protein>
    <submittedName>
        <fullName evidence="4">S9 family peptidase</fullName>
    </submittedName>
</protein>
<gene>
    <name evidence="4" type="ORF">G3570_15040</name>
</gene>
<dbReference type="RefSeq" id="WP_165143655.1">
    <property type="nucleotide sequence ID" value="NZ_JAALLT010000004.1"/>
</dbReference>
<evidence type="ECO:0000256" key="1">
    <source>
        <dbReference type="ARBA" id="ARBA00022801"/>
    </source>
</evidence>
<dbReference type="Gene3D" id="2.120.10.30">
    <property type="entry name" value="TolB, C-terminal domain"/>
    <property type="match status" value="1"/>
</dbReference>
<keyword evidence="5" id="KW-1185">Reference proteome</keyword>
<keyword evidence="1" id="KW-0378">Hydrolase</keyword>